<accession>A0AA39XTG9</accession>
<organism evidence="2 3">
    <name type="scientific">Cercophora newfieldiana</name>
    <dbReference type="NCBI Taxonomy" id="92897"/>
    <lineage>
        <taxon>Eukaryota</taxon>
        <taxon>Fungi</taxon>
        <taxon>Dikarya</taxon>
        <taxon>Ascomycota</taxon>
        <taxon>Pezizomycotina</taxon>
        <taxon>Sordariomycetes</taxon>
        <taxon>Sordariomycetidae</taxon>
        <taxon>Sordariales</taxon>
        <taxon>Lasiosphaeriaceae</taxon>
        <taxon>Cercophora</taxon>
    </lineage>
</organism>
<name>A0AA39XTG9_9PEZI</name>
<dbReference type="AlphaFoldDB" id="A0AA39XTG9"/>
<comment type="caution">
    <text evidence="2">The sequence shown here is derived from an EMBL/GenBank/DDBJ whole genome shotgun (WGS) entry which is preliminary data.</text>
</comment>
<evidence type="ECO:0000313" key="2">
    <source>
        <dbReference type="EMBL" id="KAK0639931.1"/>
    </source>
</evidence>
<reference evidence="2" key="1">
    <citation type="submission" date="2023-06" db="EMBL/GenBank/DDBJ databases">
        <title>Genome-scale phylogeny and comparative genomics of the fungal order Sordariales.</title>
        <authorList>
            <consortium name="Lawrence Berkeley National Laboratory"/>
            <person name="Hensen N."/>
            <person name="Bonometti L."/>
            <person name="Westerberg I."/>
            <person name="Brannstrom I.O."/>
            <person name="Guillou S."/>
            <person name="Cros-Aarteil S."/>
            <person name="Calhoun S."/>
            <person name="Haridas S."/>
            <person name="Kuo A."/>
            <person name="Mondo S."/>
            <person name="Pangilinan J."/>
            <person name="Riley R."/>
            <person name="Labutti K."/>
            <person name="Andreopoulos B."/>
            <person name="Lipzen A."/>
            <person name="Chen C."/>
            <person name="Yanf M."/>
            <person name="Daum C."/>
            <person name="Ng V."/>
            <person name="Clum A."/>
            <person name="Steindorff A."/>
            <person name="Ohm R."/>
            <person name="Martin F."/>
            <person name="Silar P."/>
            <person name="Natvig D."/>
            <person name="Lalanne C."/>
            <person name="Gautier V."/>
            <person name="Ament-Velasquez S.L."/>
            <person name="Kruys A."/>
            <person name="Hutchinson M.I."/>
            <person name="Powell A.J."/>
            <person name="Barry K."/>
            <person name="Miller A.N."/>
            <person name="Grigoriev I.V."/>
            <person name="Debuchy R."/>
            <person name="Gladieux P."/>
            <person name="Thoren M.H."/>
            <person name="Johannesson H."/>
        </authorList>
    </citation>
    <scope>NUCLEOTIDE SEQUENCE</scope>
    <source>
        <strain evidence="2">SMH2532-1</strain>
    </source>
</reference>
<dbReference type="EMBL" id="JAULSV010000007">
    <property type="protein sequence ID" value="KAK0639931.1"/>
    <property type="molecule type" value="Genomic_DNA"/>
</dbReference>
<feature type="region of interest" description="Disordered" evidence="1">
    <location>
        <begin position="1"/>
        <end position="39"/>
    </location>
</feature>
<gene>
    <name evidence="2" type="ORF">B0T16DRAFT_463555</name>
</gene>
<evidence type="ECO:0000313" key="3">
    <source>
        <dbReference type="Proteomes" id="UP001174936"/>
    </source>
</evidence>
<dbReference type="Proteomes" id="UP001174936">
    <property type="component" value="Unassembled WGS sequence"/>
</dbReference>
<evidence type="ECO:0000256" key="1">
    <source>
        <dbReference type="SAM" id="MobiDB-lite"/>
    </source>
</evidence>
<keyword evidence="3" id="KW-1185">Reference proteome</keyword>
<feature type="compositionally biased region" description="Basic and acidic residues" evidence="1">
    <location>
        <begin position="12"/>
        <end position="24"/>
    </location>
</feature>
<sequence>MVPTSSTDIDAIESHKTRNGEPVKKPPFLQENSPMPPSPSYINQLITNGLFRLPTLLREERHCHVYTVVHYKGPGYTADIQHGWRKRATSHRGRASRCQFGRS</sequence>
<protein>
    <submittedName>
        <fullName evidence="2">Uncharacterized protein</fullName>
    </submittedName>
</protein>
<proteinExistence type="predicted"/>